<organism evidence="1 2">
    <name type="scientific">Methanobrevibacter arboriphilus</name>
    <dbReference type="NCBI Taxonomy" id="39441"/>
    <lineage>
        <taxon>Archaea</taxon>
        <taxon>Methanobacteriati</taxon>
        <taxon>Methanobacteriota</taxon>
        <taxon>Methanomada group</taxon>
        <taxon>Methanobacteria</taxon>
        <taxon>Methanobacteriales</taxon>
        <taxon>Methanobacteriaceae</taxon>
        <taxon>Methanobrevibacter</taxon>
    </lineage>
</organism>
<dbReference type="Proteomes" id="UP000825015">
    <property type="component" value="Chromosome"/>
</dbReference>
<protein>
    <submittedName>
        <fullName evidence="1">Uncharacterized protein</fullName>
    </submittedName>
</protein>
<gene>
    <name evidence="1" type="ORF">MarbSA_19370</name>
</gene>
<name>A0ACA8R6B5_METAZ</name>
<sequence>MKNLATCGTMVIIIQKNANTSKLKPTPKTQNTWHNQYTNPQQQQKPTKKIAKNKTTTTQTQTQQKTKQQNNKNKKEILSIELI</sequence>
<evidence type="ECO:0000313" key="2">
    <source>
        <dbReference type="Proteomes" id="UP000825015"/>
    </source>
</evidence>
<evidence type="ECO:0000313" key="1">
    <source>
        <dbReference type="EMBL" id="BBL62897.1"/>
    </source>
</evidence>
<dbReference type="EMBL" id="AP019779">
    <property type="protein sequence ID" value="BBL62897.1"/>
    <property type="molecule type" value="Genomic_DNA"/>
</dbReference>
<accession>A0ACA8R6B5</accession>
<reference evidence="1" key="1">
    <citation type="submission" date="2019-06" db="EMBL/GenBank/DDBJ databases">
        <title>Complete genome sequence of Methanobrevibacter arboriphilus strain SA.</title>
        <authorList>
            <person name="Asakawa S."/>
        </authorList>
    </citation>
    <scope>NUCLEOTIDE SEQUENCE</scope>
    <source>
        <strain evidence="1">SA</strain>
    </source>
</reference>
<keyword evidence="2" id="KW-1185">Reference proteome</keyword>
<proteinExistence type="predicted"/>